<name>A0A0E9XDG7_ANGAN</name>
<organism evidence="1">
    <name type="scientific">Anguilla anguilla</name>
    <name type="common">European freshwater eel</name>
    <name type="synonym">Muraena anguilla</name>
    <dbReference type="NCBI Taxonomy" id="7936"/>
    <lineage>
        <taxon>Eukaryota</taxon>
        <taxon>Metazoa</taxon>
        <taxon>Chordata</taxon>
        <taxon>Craniata</taxon>
        <taxon>Vertebrata</taxon>
        <taxon>Euteleostomi</taxon>
        <taxon>Actinopterygii</taxon>
        <taxon>Neopterygii</taxon>
        <taxon>Teleostei</taxon>
        <taxon>Anguilliformes</taxon>
        <taxon>Anguillidae</taxon>
        <taxon>Anguilla</taxon>
    </lineage>
</organism>
<dbReference type="AlphaFoldDB" id="A0A0E9XDG7"/>
<dbReference type="EMBL" id="GBXM01008702">
    <property type="protein sequence ID" value="JAH99875.1"/>
    <property type="molecule type" value="Transcribed_RNA"/>
</dbReference>
<protein>
    <submittedName>
        <fullName evidence="1">Uncharacterized protein</fullName>
    </submittedName>
</protein>
<evidence type="ECO:0000313" key="1">
    <source>
        <dbReference type="EMBL" id="JAH99875.1"/>
    </source>
</evidence>
<accession>A0A0E9XDG7</accession>
<proteinExistence type="predicted"/>
<reference evidence="1" key="2">
    <citation type="journal article" date="2015" name="Fish Shellfish Immunol.">
        <title>Early steps in the European eel (Anguilla anguilla)-Vibrio vulnificus interaction in the gills: Role of the RtxA13 toxin.</title>
        <authorList>
            <person name="Callol A."/>
            <person name="Pajuelo D."/>
            <person name="Ebbesson L."/>
            <person name="Teles M."/>
            <person name="MacKenzie S."/>
            <person name="Amaro C."/>
        </authorList>
    </citation>
    <scope>NUCLEOTIDE SEQUENCE</scope>
</reference>
<sequence length="95" mass="10883">MGAHLDPQQQQLGNSERVQRVDSLFIDLVSPAVTGFSIKGHTSFQNATIVPKHDVGTLQYFNPLSKRIIRHLYSLLQKQIKSLQKIKHMYIKKKV</sequence>
<reference evidence="1" key="1">
    <citation type="submission" date="2014-11" db="EMBL/GenBank/DDBJ databases">
        <authorList>
            <person name="Amaro Gonzalez C."/>
        </authorList>
    </citation>
    <scope>NUCLEOTIDE SEQUENCE</scope>
</reference>